<reference evidence="9 10" key="1">
    <citation type="submission" date="2014-04" db="EMBL/GenBank/DDBJ databases">
        <authorList>
            <consortium name="DOE Joint Genome Institute"/>
            <person name="Kuo A."/>
            <person name="Kohler A."/>
            <person name="Costa M.D."/>
            <person name="Nagy L.G."/>
            <person name="Floudas D."/>
            <person name="Copeland A."/>
            <person name="Barry K.W."/>
            <person name="Cichocki N."/>
            <person name="Veneault-Fourrey C."/>
            <person name="LaButti K."/>
            <person name="Lindquist E.A."/>
            <person name="Lipzen A."/>
            <person name="Lundell T."/>
            <person name="Morin E."/>
            <person name="Murat C."/>
            <person name="Sun H."/>
            <person name="Tunlid A."/>
            <person name="Henrissat B."/>
            <person name="Grigoriev I.V."/>
            <person name="Hibbett D.S."/>
            <person name="Martin F."/>
            <person name="Nordberg H.P."/>
            <person name="Cantor M.N."/>
            <person name="Hua S.X."/>
        </authorList>
    </citation>
    <scope>NUCLEOTIDE SEQUENCE [LARGE SCALE GENOMIC DNA]</scope>
    <source>
        <strain evidence="9 10">441</strain>
    </source>
</reference>
<dbReference type="HOGENOM" id="CLU_107649_0_3_1"/>
<organism evidence="9 10">
    <name type="scientific">Pisolithus microcarpus 441</name>
    <dbReference type="NCBI Taxonomy" id="765257"/>
    <lineage>
        <taxon>Eukaryota</taxon>
        <taxon>Fungi</taxon>
        <taxon>Dikarya</taxon>
        <taxon>Basidiomycota</taxon>
        <taxon>Agaricomycotina</taxon>
        <taxon>Agaricomycetes</taxon>
        <taxon>Agaricomycetidae</taxon>
        <taxon>Boletales</taxon>
        <taxon>Sclerodermatineae</taxon>
        <taxon>Pisolithaceae</taxon>
        <taxon>Pisolithus</taxon>
    </lineage>
</organism>
<dbReference type="InterPro" id="IPR000612">
    <property type="entry name" value="PMP3"/>
</dbReference>
<sequence length="103" mass="10833">MRGSTILLIIVAIIFPPAAAAYITGCSCDLLINVLLTILGYLPGHLHAFWLIYKRSKAEEAYGRGQYRYVGSGNYEPLQGGASAAPVGGPGSKPNYGATAPGY</sequence>
<feature type="transmembrane region" description="Helical" evidence="7">
    <location>
        <begin position="30"/>
        <end position="53"/>
    </location>
</feature>
<dbReference type="Proteomes" id="UP000054018">
    <property type="component" value="Unassembled WGS sequence"/>
</dbReference>
<comment type="subcellular location">
    <subcellularLocation>
        <location evidence="1">Membrane</location>
    </subcellularLocation>
</comment>
<evidence type="ECO:0000256" key="7">
    <source>
        <dbReference type="SAM" id="Phobius"/>
    </source>
</evidence>
<dbReference type="OrthoDB" id="2802411at2759"/>
<dbReference type="PROSITE" id="PS51257">
    <property type="entry name" value="PROKAR_LIPOPROTEIN"/>
    <property type="match status" value="1"/>
</dbReference>
<protein>
    <submittedName>
        <fullName evidence="9">Unplaced genomic scaffold scaffold_5, whole genome shotgun sequence</fullName>
    </submittedName>
</protein>
<evidence type="ECO:0000256" key="6">
    <source>
        <dbReference type="SAM" id="MobiDB-lite"/>
    </source>
</evidence>
<feature type="region of interest" description="Disordered" evidence="6">
    <location>
        <begin position="81"/>
        <end position="103"/>
    </location>
</feature>
<dbReference type="GO" id="GO:0016020">
    <property type="term" value="C:membrane"/>
    <property type="evidence" value="ECO:0007669"/>
    <property type="project" value="UniProtKB-SubCell"/>
</dbReference>
<evidence type="ECO:0000256" key="1">
    <source>
        <dbReference type="ARBA" id="ARBA00004370"/>
    </source>
</evidence>
<dbReference type="PANTHER" id="PTHR21659">
    <property type="entry name" value="HYDROPHOBIC PROTEIN RCI2 LOW TEMPERATURE AND SALT RESPONSIVE PROTEIN LTI6 -RELATED"/>
    <property type="match status" value="1"/>
</dbReference>
<dbReference type="Pfam" id="PF01679">
    <property type="entry name" value="Pmp3"/>
    <property type="match status" value="1"/>
</dbReference>
<keyword evidence="8" id="KW-0732">Signal</keyword>
<keyword evidence="5 7" id="KW-0472">Membrane</keyword>
<evidence type="ECO:0000256" key="4">
    <source>
        <dbReference type="ARBA" id="ARBA00022989"/>
    </source>
</evidence>
<dbReference type="AlphaFoldDB" id="A0A0D0AC42"/>
<dbReference type="EMBL" id="KN833689">
    <property type="protein sequence ID" value="KIK29588.1"/>
    <property type="molecule type" value="Genomic_DNA"/>
</dbReference>
<keyword evidence="10" id="KW-1185">Reference proteome</keyword>
<evidence type="ECO:0000256" key="3">
    <source>
        <dbReference type="ARBA" id="ARBA00022692"/>
    </source>
</evidence>
<evidence type="ECO:0000256" key="5">
    <source>
        <dbReference type="ARBA" id="ARBA00023136"/>
    </source>
</evidence>
<evidence type="ECO:0000313" key="9">
    <source>
        <dbReference type="EMBL" id="KIK29588.1"/>
    </source>
</evidence>
<dbReference type="PANTHER" id="PTHR21659:SF40">
    <property type="entry name" value="PHOSPHATIDYLSERINE DECARBOXYLASE"/>
    <property type="match status" value="1"/>
</dbReference>
<feature type="chain" id="PRO_5002224001" evidence="8">
    <location>
        <begin position="21"/>
        <end position="103"/>
    </location>
</feature>
<keyword evidence="3 7" id="KW-0812">Transmembrane</keyword>
<gene>
    <name evidence="9" type="ORF">PISMIDRAFT_672313</name>
</gene>
<accession>A0A0D0AC42</accession>
<name>A0A0D0AC42_9AGAM</name>
<reference evidence="10" key="2">
    <citation type="submission" date="2015-01" db="EMBL/GenBank/DDBJ databases">
        <title>Evolutionary Origins and Diversification of the Mycorrhizal Mutualists.</title>
        <authorList>
            <consortium name="DOE Joint Genome Institute"/>
            <consortium name="Mycorrhizal Genomics Consortium"/>
            <person name="Kohler A."/>
            <person name="Kuo A."/>
            <person name="Nagy L.G."/>
            <person name="Floudas D."/>
            <person name="Copeland A."/>
            <person name="Barry K.W."/>
            <person name="Cichocki N."/>
            <person name="Veneault-Fourrey C."/>
            <person name="LaButti K."/>
            <person name="Lindquist E.A."/>
            <person name="Lipzen A."/>
            <person name="Lundell T."/>
            <person name="Morin E."/>
            <person name="Murat C."/>
            <person name="Riley R."/>
            <person name="Ohm R."/>
            <person name="Sun H."/>
            <person name="Tunlid A."/>
            <person name="Henrissat B."/>
            <person name="Grigoriev I.V."/>
            <person name="Hibbett D.S."/>
            <person name="Martin F."/>
        </authorList>
    </citation>
    <scope>NUCLEOTIDE SEQUENCE [LARGE SCALE GENOMIC DNA]</scope>
    <source>
        <strain evidence="10">441</strain>
    </source>
</reference>
<evidence type="ECO:0000256" key="2">
    <source>
        <dbReference type="ARBA" id="ARBA00009530"/>
    </source>
</evidence>
<keyword evidence="4 7" id="KW-1133">Transmembrane helix</keyword>
<evidence type="ECO:0000256" key="8">
    <source>
        <dbReference type="SAM" id="SignalP"/>
    </source>
</evidence>
<comment type="similarity">
    <text evidence="2">Belongs to the UPF0057 (PMP3) family.</text>
</comment>
<feature type="signal peptide" evidence="8">
    <location>
        <begin position="1"/>
        <end position="20"/>
    </location>
</feature>
<proteinExistence type="inferred from homology"/>
<evidence type="ECO:0000313" key="10">
    <source>
        <dbReference type="Proteomes" id="UP000054018"/>
    </source>
</evidence>